<proteinExistence type="predicted"/>
<gene>
    <name evidence="1" type="ORF">FRUB_09659</name>
</gene>
<keyword evidence="2" id="KW-1185">Reference proteome</keyword>
<name>A0A225DFF1_9BACT</name>
<accession>A0A225DFF1</accession>
<organism evidence="1 2">
    <name type="scientific">Fimbriiglobus ruber</name>
    <dbReference type="NCBI Taxonomy" id="1908690"/>
    <lineage>
        <taxon>Bacteria</taxon>
        <taxon>Pseudomonadati</taxon>
        <taxon>Planctomycetota</taxon>
        <taxon>Planctomycetia</taxon>
        <taxon>Gemmatales</taxon>
        <taxon>Gemmataceae</taxon>
        <taxon>Fimbriiglobus</taxon>
    </lineage>
</organism>
<reference evidence="2" key="1">
    <citation type="submission" date="2017-06" db="EMBL/GenBank/DDBJ databases">
        <title>Genome analysis of Fimbriiglobus ruber SP5, the first member of the order Planctomycetales with confirmed chitinolytic capability.</title>
        <authorList>
            <person name="Ravin N.V."/>
            <person name="Rakitin A.L."/>
            <person name="Ivanova A.A."/>
            <person name="Beletsky A.V."/>
            <person name="Kulichevskaya I.S."/>
            <person name="Mardanov A.V."/>
            <person name="Dedysh S.N."/>
        </authorList>
    </citation>
    <scope>NUCLEOTIDE SEQUENCE [LARGE SCALE GENOMIC DNA]</scope>
    <source>
        <strain evidence="2">SP5</strain>
    </source>
</reference>
<dbReference type="EMBL" id="NIDE01000019">
    <property type="protein sequence ID" value="OWK34817.1"/>
    <property type="molecule type" value="Genomic_DNA"/>
</dbReference>
<dbReference type="Proteomes" id="UP000214646">
    <property type="component" value="Unassembled WGS sequence"/>
</dbReference>
<sequence>MAFLTFNVRNEPHAARVAFGPGVIEAVWRRGERDEPARGERVGHQWLS</sequence>
<comment type="caution">
    <text evidence="1">The sequence shown here is derived from an EMBL/GenBank/DDBJ whole genome shotgun (WGS) entry which is preliminary data.</text>
</comment>
<protein>
    <submittedName>
        <fullName evidence="1">Uncharacterized protein</fullName>
    </submittedName>
</protein>
<evidence type="ECO:0000313" key="1">
    <source>
        <dbReference type="EMBL" id="OWK34817.1"/>
    </source>
</evidence>
<evidence type="ECO:0000313" key="2">
    <source>
        <dbReference type="Proteomes" id="UP000214646"/>
    </source>
</evidence>
<dbReference type="AlphaFoldDB" id="A0A225DFF1"/>